<dbReference type="STRING" id="754436.JCM19237_783"/>
<dbReference type="InterPro" id="IPR001375">
    <property type="entry name" value="Peptidase_S9_cat"/>
</dbReference>
<proteinExistence type="predicted"/>
<dbReference type="eggNOG" id="COG1506">
    <property type="taxonomic scope" value="Bacteria"/>
</dbReference>
<dbReference type="Proteomes" id="UP000036426">
    <property type="component" value="Unassembled WGS sequence"/>
</dbReference>
<dbReference type="Pfam" id="PF00326">
    <property type="entry name" value="Peptidase_S9"/>
    <property type="match status" value="1"/>
</dbReference>
<feature type="domain" description="Peptidase S9 prolyl oligopeptidase catalytic" evidence="2">
    <location>
        <begin position="433"/>
        <end position="646"/>
    </location>
</feature>
<dbReference type="PANTHER" id="PTHR42776:SF27">
    <property type="entry name" value="DIPEPTIDYL PEPTIDASE FAMILY MEMBER 6"/>
    <property type="match status" value="1"/>
</dbReference>
<comment type="caution">
    <text evidence="3">The sequence shown here is derived from an EMBL/GenBank/DDBJ whole genome shotgun (WGS) entry which is preliminary data.</text>
</comment>
<name>A0A090QZF1_9GAMM</name>
<dbReference type="Gene3D" id="2.120.10.30">
    <property type="entry name" value="TolB, C-terminal domain"/>
    <property type="match status" value="1"/>
</dbReference>
<sequence>MFTRQQWIPLALGLAMVGCSQTSSSDNGAGATPSATTVASEIPPVYPVDYFFRNSVVRSYQLSPTGEYIAMLKPWQDRMNVFVHPVGDAHAEKRITAITGRDIAEYFWVGDNTIIYSRDTGGDENYYLVSVDVTTGEERVITPQKGVLAYVVDVLPSQPDDILFSTNERDPQIFDIYRYNLKTGQTTVVAENPGNVRHWMTDHNGDIRALATSDGVNTALLYRDSVDQPFRTLKNLNFKQAFYPVAFTPDNKNLYALSAITRDKMALVEYDVSTNQEVREIFAHPDVDVSSAHYSHALNKLVSVTYVTDKTHHVIMDEGYQAAYDALRARLPNSEIEITSTDRAEHLFTVLAYSDVARPSYYLYDRQSDVLTKLADQAPWHNPEHMAPMTPISYTSRDGLTINGYLTLPKGRSAKDLPLLVLPHGGPWARDYWGFNSEVQLFANRGIAVLQMNFRGSTGYGTAFWQSSFKQWGQTMQNDITDGVNWAIDQGYAKAGDVCIYGASYGGYATLAGLTFTPDLYKCGIDYVGVSNLFTFMDAIPPYWAPFLAMMKEKVGDKDNPADAKMMRAASPVFHVDNIQAPLLVLQGAKDPRVVKSESDQIVEALRGRGVEVEYIVKENEGHGFAQLENRLEAYQAMDRFLQTHLLETPVAQPATSPASEKE</sequence>
<reference evidence="3 5" key="1">
    <citation type="journal article" date="2014" name="Genome Announc.">
        <title>Draft Genome Sequences of Two Vibrionaceae Species, Vibrio ponticus C121 and Photobacterium aphoticum C119, Isolated as Coral Reef Microbiota.</title>
        <authorList>
            <person name="Al-saari N."/>
            <person name="Meirelles P.M."/>
            <person name="Mino S."/>
            <person name="Suda W."/>
            <person name="Oshima K."/>
            <person name="Hattori M."/>
            <person name="Ohkuma M."/>
            <person name="Thompson F.L."/>
            <person name="Gomez-Gil B."/>
            <person name="Sawabe T."/>
            <person name="Sawabe T."/>
        </authorList>
    </citation>
    <scope>NUCLEOTIDE SEQUENCE [LARGE SCALE GENOMIC DNA]</scope>
    <source>
        <strain evidence="3 5">JCM 19237</strain>
    </source>
</reference>
<dbReference type="Gene3D" id="3.40.50.1820">
    <property type="entry name" value="alpha/beta hydrolase"/>
    <property type="match status" value="1"/>
</dbReference>
<evidence type="ECO:0000313" key="3">
    <source>
        <dbReference type="EMBL" id="GAL08530.1"/>
    </source>
</evidence>
<dbReference type="SUPFAM" id="SSF53474">
    <property type="entry name" value="alpha/beta-Hydrolases"/>
    <property type="match status" value="1"/>
</dbReference>
<dbReference type="RefSeq" id="WP_047876094.1">
    <property type="nucleotide sequence ID" value="NZ_BMYC01000006.1"/>
</dbReference>
<accession>A0A090QZF1</accession>
<evidence type="ECO:0000313" key="6">
    <source>
        <dbReference type="Proteomes" id="UP000036426"/>
    </source>
</evidence>
<evidence type="ECO:0000313" key="4">
    <source>
        <dbReference type="EMBL" id="KLU99175.1"/>
    </source>
</evidence>
<dbReference type="PANTHER" id="PTHR42776">
    <property type="entry name" value="SERINE PEPTIDASE S9 FAMILY MEMBER"/>
    <property type="match status" value="1"/>
</dbReference>
<dbReference type="InterPro" id="IPR029058">
    <property type="entry name" value="AB_hydrolase_fold"/>
</dbReference>
<dbReference type="OrthoDB" id="4269629at2"/>
<evidence type="ECO:0000313" key="5">
    <source>
        <dbReference type="Proteomes" id="UP000029227"/>
    </source>
</evidence>
<dbReference type="InterPro" id="IPR011042">
    <property type="entry name" value="6-blade_b-propeller_TolB-like"/>
</dbReference>
<dbReference type="GO" id="GO:0006508">
    <property type="term" value="P:proteolysis"/>
    <property type="evidence" value="ECO:0007669"/>
    <property type="project" value="InterPro"/>
</dbReference>
<dbReference type="PROSITE" id="PS51257">
    <property type="entry name" value="PROKAR_LIPOPROTEIN"/>
    <property type="match status" value="1"/>
</dbReference>
<dbReference type="EMBL" id="BBMN01000027">
    <property type="protein sequence ID" value="GAL08530.1"/>
    <property type="molecule type" value="Genomic_DNA"/>
</dbReference>
<protein>
    <submittedName>
        <fullName evidence="3 4">Peptidase</fullName>
    </submittedName>
</protein>
<dbReference type="AlphaFoldDB" id="A0A090QZF1"/>
<keyword evidence="1" id="KW-0378">Hydrolase</keyword>
<dbReference type="EMBL" id="LDOV01000037">
    <property type="protein sequence ID" value="KLU99175.1"/>
    <property type="molecule type" value="Genomic_DNA"/>
</dbReference>
<organism evidence="3 5">
    <name type="scientific">Photobacterium aphoticum</name>
    <dbReference type="NCBI Taxonomy" id="754436"/>
    <lineage>
        <taxon>Bacteria</taxon>
        <taxon>Pseudomonadati</taxon>
        <taxon>Pseudomonadota</taxon>
        <taxon>Gammaproteobacteria</taxon>
        <taxon>Vibrionales</taxon>
        <taxon>Vibrionaceae</taxon>
        <taxon>Photobacterium</taxon>
    </lineage>
</organism>
<dbReference type="SUPFAM" id="SSF82171">
    <property type="entry name" value="DPP6 N-terminal domain-like"/>
    <property type="match status" value="1"/>
</dbReference>
<dbReference type="Proteomes" id="UP000029227">
    <property type="component" value="Unassembled WGS sequence"/>
</dbReference>
<keyword evidence="6" id="KW-1185">Reference proteome</keyword>
<evidence type="ECO:0000259" key="2">
    <source>
        <dbReference type="Pfam" id="PF00326"/>
    </source>
</evidence>
<dbReference type="GO" id="GO:0004252">
    <property type="term" value="F:serine-type endopeptidase activity"/>
    <property type="evidence" value="ECO:0007669"/>
    <property type="project" value="TreeGrafter"/>
</dbReference>
<dbReference type="PATRIC" id="fig|754436.4.peg.4108"/>
<reference evidence="4 6" key="2">
    <citation type="submission" date="2015-05" db="EMBL/GenBank/DDBJ databases">
        <title>Photobacterium galathea sp. nov.</title>
        <authorList>
            <person name="Machado H."/>
            <person name="Gram L."/>
        </authorList>
    </citation>
    <scope>NUCLEOTIDE SEQUENCE [LARGE SCALE GENOMIC DNA]</scope>
    <source>
        <strain evidence="4 6">DSM 25995</strain>
    </source>
</reference>
<gene>
    <name evidence="4" type="ORF">ABT58_19410</name>
    <name evidence="3" type="ORF">JCM19237_783</name>
</gene>
<evidence type="ECO:0000256" key="1">
    <source>
        <dbReference type="ARBA" id="ARBA00022801"/>
    </source>
</evidence>